<organism evidence="1 2">
    <name type="scientific">Mycena chlorophos</name>
    <name type="common">Agaric fungus</name>
    <name type="synonym">Agaricus chlorophos</name>
    <dbReference type="NCBI Taxonomy" id="658473"/>
    <lineage>
        <taxon>Eukaryota</taxon>
        <taxon>Fungi</taxon>
        <taxon>Dikarya</taxon>
        <taxon>Basidiomycota</taxon>
        <taxon>Agaricomycotina</taxon>
        <taxon>Agaricomycetes</taxon>
        <taxon>Agaricomycetidae</taxon>
        <taxon>Agaricales</taxon>
        <taxon>Marasmiineae</taxon>
        <taxon>Mycenaceae</taxon>
        <taxon>Mycena</taxon>
    </lineage>
</organism>
<keyword evidence="2" id="KW-1185">Reference proteome</keyword>
<dbReference type="Proteomes" id="UP000815677">
    <property type="component" value="Unassembled WGS sequence"/>
</dbReference>
<dbReference type="EMBL" id="DF840830">
    <property type="protein sequence ID" value="GAT45141.1"/>
    <property type="molecule type" value="Genomic_DNA"/>
</dbReference>
<name>A0ABQ0L1X1_MYCCL</name>
<accession>A0ABQ0L1X1</accession>
<sequence>MRSWLILSLDCFPSLGVYLMVLFSQLDLSNPSVAGRLPVLLAQLLRSCDNFLLRICTDSHRPTLPGGTQDICIFATSARRTGLPPRSKSASLSLVLFDLAVAAVAPALSFATSWNTSTLLSEFANLKLDIFFSHKKFIPIVIHMQAHGSQLPTKFWPQFYWIRKLLHYLPAYKWYQYPETPSSSSSMADPDFGPNTWSNTPGMRSLTAGASLIQLASRMLLHAC</sequence>
<reference evidence="1" key="1">
    <citation type="submission" date="2014-09" db="EMBL/GenBank/DDBJ databases">
        <title>Genome sequence of the luminous mushroom Mycena chlorophos for searching fungal bioluminescence genes.</title>
        <authorList>
            <person name="Tanaka Y."/>
            <person name="Kasuga D."/>
            <person name="Oba Y."/>
            <person name="Hase S."/>
            <person name="Sato K."/>
            <person name="Oba Y."/>
            <person name="Sakakibara Y."/>
        </authorList>
    </citation>
    <scope>NUCLEOTIDE SEQUENCE</scope>
</reference>
<evidence type="ECO:0000313" key="1">
    <source>
        <dbReference type="EMBL" id="GAT45141.1"/>
    </source>
</evidence>
<proteinExistence type="predicted"/>
<evidence type="ECO:0000313" key="2">
    <source>
        <dbReference type="Proteomes" id="UP000815677"/>
    </source>
</evidence>
<gene>
    <name evidence="1" type="ORF">MCHLO_02732</name>
</gene>
<protein>
    <submittedName>
        <fullName evidence="1">Uncharacterized protein</fullName>
    </submittedName>
</protein>